<dbReference type="Pfam" id="PF13803">
    <property type="entry name" value="DUF4184"/>
    <property type="match status" value="1"/>
</dbReference>
<feature type="transmembrane region" description="Helical" evidence="1">
    <location>
        <begin position="221"/>
        <end position="240"/>
    </location>
</feature>
<keyword evidence="1" id="KW-0472">Membrane</keyword>
<proteinExistence type="predicted"/>
<evidence type="ECO:0000313" key="2">
    <source>
        <dbReference type="EMBL" id="NDK54654.1"/>
    </source>
</evidence>
<dbReference type="RefSeq" id="WP_162344706.1">
    <property type="nucleotide sequence ID" value="NZ_JAAEAA010000002.1"/>
</dbReference>
<evidence type="ECO:0000256" key="1">
    <source>
        <dbReference type="SAM" id="Phobius"/>
    </source>
</evidence>
<feature type="transmembrane region" description="Helical" evidence="1">
    <location>
        <begin position="101"/>
        <end position="123"/>
    </location>
</feature>
<sequence>MPFTAAHPALILPLQRLQSRWLSVTGLIVGSIAPDFAYFISYRSFGKLSHSIKGIFIFDLPMALALAILFHVLVREQVISNLPDYFRKRALAVKPVKLGSYLLRNGHIFAISAIIGSFTHLFWDSFTHEQEFFVRNYKGFFLQRVSLGLIDLPLSRVIQHTSTFVGLGFILWHISTLPTIAIKPKPWLSWMPYWILVGFIGTLFMLTNLPYRLQLTNLERLVVPFLTGNLVAVILLGALFKLQSMLWGSRAG</sequence>
<feature type="transmembrane region" description="Helical" evidence="1">
    <location>
        <begin position="187"/>
        <end position="209"/>
    </location>
</feature>
<accession>A0A6B2H6J6</accession>
<gene>
    <name evidence="2" type="ORF">GWO68_01880</name>
</gene>
<keyword evidence="1" id="KW-0812">Transmembrane</keyword>
<keyword evidence="3" id="KW-1185">Reference proteome</keyword>
<feature type="transmembrane region" description="Helical" evidence="1">
    <location>
        <begin position="21"/>
        <end position="40"/>
    </location>
</feature>
<feature type="transmembrane region" description="Helical" evidence="1">
    <location>
        <begin position="52"/>
        <end position="74"/>
    </location>
</feature>
<feature type="transmembrane region" description="Helical" evidence="1">
    <location>
        <begin position="157"/>
        <end position="175"/>
    </location>
</feature>
<name>A0A6B2H6J6_9BACT</name>
<keyword evidence="1" id="KW-1133">Transmembrane helix</keyword>
<organism evidence="2 3">
    <name type="scientific">Pontibacter fetidus</name>
    <dbReference type="NCBI Taxonomy" id="2700082"/>
    <lineage>
        <taxon>Bacteria</taxon>
        <taxon>Pseudomonadati</taxon>
        <taxon>Bacteroidota</taxon>
        <taxon>Cytophagia</taxon>
        <taxon>Cytophagales</taxon>
        <taxon>Hymenobacteraceae</taxon>
        <taxon>Pontibacter</taxon>
    </lineage>
</organism>
<evidence type="ECO:0000313" key="3">
    <source>
        <dbReference type="Proteomes" id="UP000478546"/>
    </source>
</evidence>
<reference evidence="2 3" key="1">
    <citation type="submission" date="2020-01" db="EMBL/GenBank/DDBJ databases">
        <authorList>
            <person name="Kim M.K."/>
        </authorList>
    </citation>
    <scope>NUCLEOTIDE SEQUENCE [LARGE SCALE GENOMIC DNA]</scope>
    <source>
        <strain evidence="2 3">BT213</strain>
    </source>
</reference>
<protein>
    <submittedName>
        <fullName evidence="2">DUF4184 family protein</fullName>
    </submittedName>
</protein>
<dbReference type="AlphaFoldDB" id="A0A6B2H6J6"/>
<comment type="caution">
    <text evidence="2">The sequence shown here is derived from an EMBL/GenBank/DDBJ whole genome shotgun (WGS) entry which is preliminary data.</text>
</comment>
<dbReference type="Proteomes" id="UP000478546">
    <property type="component" value="Unassembled WGS sequence"/>
</dbReference>
<dbReference type="EMBL" id="JAAEAA010000002">
    <property type="protein sequence ID" value="NDK54654.1"/>
    <property type="molecule type" value="Genomic_DNA"/>
</dbReference>
<dbReference type="InterPro" id="IPR025238">
    <property type="entry name" value="DUF4184"/>
</dbReference>